<feature type="compositionally biased region" description="Low complexity" evidence="1">
    <location>
        <begin position="167"/>
        <end position="176"/>
    </location>
</feature>
<feature type="compositionally biased region" description="Polar residues" evidence="1">
    <location>
        <begin position="353"/>
        <end position="364"/>
    </location>
</feature>
<sequence>MVQAVQHKFRGPSAIAGIALAATLLLPVGCKQSNPTVADPAVTSAVQSRLQGDSAISTEPIQVSTTSGTVTLTGQVSNAAARTLAANDAASVQGVQKVVNDITVAANTPPVSATAVTPQPMTQPEPSPTPRARVEPRREAPREAPIVRSAANNAPQPAYQPAPAPAPVQRAQQTAPAAPPPPAFRTVTVPAGSTLPVRITQTLDSDNAHAGDSFSGALATDLVEDGVVVLPRGSAVTGTVVDAKDAGHFKGQSRLSIQLTGISRRGQQIAISTDPVVKEGAARGKNTAIKTGIGAAGGAILGGIFGGGKGAAIGSVAGGGTGAAINGVTRGEQVSFPSETVVRFSTTNSFTVRVPNRDTSNGPGSDNGPVLNRQ</sequence>
<dbReference type="Proteomes" id="UP001634747">
    <property type="component" value="Unassembled WGS sequence"/>
</dbReference>
<feature type="region of interest" description="Disordered" evidence="1">
    <location>
        <begin position="110"/>
        <end position="181"/>
    </location>
</feature>
<dbReference type="Gene3D" id="3.30.1340.30">
    <property type="match status" value="1"/>
</dbReference>
<accession>A0ABW9KH94</accession>
<evidence type="ECO:0000313" key="4">
    <source>
        <dbReference type="Proteomes" id="UP001634747"/>
    </source>
</evidence>
<comment type="caution">
    <text evidence="3">The sequence shown here is derived from an EMBL/GenBank/DDBJ whole genome shotgun (WGS) entry which is preliminary data.</text>
</comment>
<evidence type="ECO:0000259" key="2">
    <source>
        <dbReference type="PROSITE" id="PS50914"/>
    </source>
</evidence>
<dbReference type="Pfam" id="PF04972">
    <property type="entry name" value="BON"/>
    <property type="match status" value="1"/>
</dbReference>
<feature type="domain" description="BON" evidence="2">
    <location>
        <begin position="38"/>
        <end position="106"/>
    </location>
</feature>
<proteinExistence type="predicted"/>
<dbReference type="InterPro" id="IPR051686">
    <property type="entry name" value="Lipoprotein_DolP"/>
</dbReference>
<dbReference type="PROSITE" id="PS50914">
    <property type="entry name" value="BON"/>
    <property type="match status" value="1"/>
</dbReference>
<feature type="compositionally biased region" description="Polar residues" evidence="1">
    <location>
        <begin position="110"/>
        <end position="120"/>
    </location>
</feature>
<dbReference type="EMBL" id="JBJYXY010000001">
    <property type="protein sequence ID" value="MFN2975154.1"/>
    <property type="molecule type" value="Genomic_DNA"/>
</dbReference>
<dbReference type="RefSeq" id="WP_263413313.1">
    <property type="nucleotide sequence ID" value="NZ_BAABBH010000001.1"/>
</dbReference>
<dbReference type="InterPro" id="IPR014004">
    <property type="entry name" value="Transpt-assoc_nodulatn_dom_bac"/>
</dbReference>
<protein>
    <submittedName>
        <fullName evidence="3">BON domain-containing protein</fullName>
    </submittedName>
</protein>
<feature type="compositionally biased region" description="Basic and acidic residues" evidence="1">
    <location>
        <begin position="132"/>
        <end position="142"/>
    </location>
</feature>
<keyword evidence="4" id="KW-1185">Reference proteome</keyword>
<organism evidence="3 4">
    <name type="scientific">Terriglobus aquaticus</name>
    <dbReference type="NCBI Taxonomy" id="940139"/>
    <lineage>
        <taxon>Bacteria</taxon>
        <taxon>Pseudomonadati</taxon>
        <taxon>Acidobacteriota</taxon>
        <taxon>Terriglobia</taxon>
        <taxon>Terriglobales</taxon>
        <taxon>Acidobacteriaceae</taxon>
        <taxon>Terriglobus</taxon>
    </lineage>
</organism>
<dbReference type="PANTHER" id="PTHR34606">
    <property type="entry name" value="BON DOMAIN-CONTAINING PROTEIN"/>
    <property type="match status" value="1"/>
</dbReference>
<gene>
    <name evidence="3" type="ORF">ACK2TP_05210</name>
</gene>
<name>A0ABW9KH94_9BACT</name>
<dbReference type="PANTHER" id="PTHR34606:SF15">
    <property type="entry name" value="BON DOMAIN-CONTAINING PROTEIN"/>
    <property type="match status" value="1"/>
</dbReference>
<dbReference type="SMART" id="SM00749">
    <property type="entry name" value="BON"/>
    <property type="match status" value="1"/>
</dbReference>
<reference evidence="3 4" key="1">
    <citation type="submission" date="2024-12" db="EMBL/GenBank/DDBJ databases">
        <authorList>
            <person name="Lee Y."/>
        </authorList>
    </citation>
    <scope>NUCLEOTIDE SEQUENCE [LARGE SCALE GENOMIC DNA]</scope>
    <source>
        <strain evidence="3 4">03SUJ4</strain>
    </source>
</reference>
<evidence type="ECO:0000313" key="3">
    <source>
        <dbReference type="EMBL" id="MFN2975154.1"/>
    </source>
</evidence>
<feature type="region of interest" description="Disordered" evidence="1">
    <location>
        <begin position="353"/>
        <end position="374"/>
    </location>
</feature>
<dbReference type="InterPro" id="IPR007055">
    <property type="entry name" value="BON_dom"/>
</dbReference>
<evidence type="ECO:0000256" key="1">
    <source>
        <dbReference type="SAM" id="MobiDB-lite"/>
    </source>
</evidence>